<evidence type="ECO:0000256" key="3">
    <source>
        <dbReference type="ARBA" id="ARBA00022989"/>
    </source>
</evidence>
<dbReference type="PANTHER" id="PTHR33048">
    <property type="entry name" value="PTH11-LIKE INTEGRAL MEMBRANE PROTEIN (AFU_ORTHOLOGUE AFUA_5G11245)"/>
    <property type="match status" value="1"/>
</dbReference>
<dbReference type="InterPro" id="IPR052337">
    <property type="entry name" value="SAT4-like"/>
</dbReference>
<accession>A0A7C8M4R4</accession>
<feature type="transmembrane region" description="Helical" evidence="6">
    <location>
        <begin position="218"/>
        <end position="238"/>
    </location>
</feature>
<keyword evidence="3 6" id="KW-1133">Transmembrane helix</keyword>
<feature type="transmembrane region" description="Helical" evidence="6">
    <location>
        <begin position="60"/>
        <end position="86"/>
    </location>
</feature>
<evidence type="ECO:0000313" key="9">
    <source>
        <dbReference type="Proteomes" id="UP000481861"/>
    </source>
</evidence>
<protein>
    <recommendedName>
        <fullName evidence="7">Rhodopsin domain-containing protein</fullName>
    </recommendedName>
</protein>
<evidence type="ECO:0000313" key="8">
    <source>
        <dbReference type="EMBL" id="KAF2867495.1"/>
    </source>
</evidence>
<feature type="non-terminal residue" evidence="8">
    <location>
        <position position="290"/>
    </location>
</feature>
<dbReference type="InterPro" id="IPR049326">
    <property type="entry name" value="Rhodopsin_dom_fungi"/>
</dbReference>
<feature type="transmembrane region" description="Helical" evidence="6">
    <location>
        <begin position="106"/>
        <end position="128"/>
    </location>
</feature>
<organism evidence="8 9">
    <name type="scientific">Massariosphaeria phaeospora</name>
    <dbReference type="NCBI Taxonomy" id="100035"/>
    <lineage>
        <taxon>Eukaryota</taxon>
        <taxon>Fungi</taxon>
        <taxon>Dikarya</taxon>
        <taxon>Ascomycota</taxon>
        <taxon>Pezizomycotina</taxon>
        <taxon>Dothideomycetes</taxon>
        <taxon>Pleosporomycetidae</taxon>
        <taxon>Pleosporales</taxon>
        <taxon>Pleosporales incertae sedis</taxon>
        <taxon>Massariosphaeria</taxon>
    </lineage>
</organism>
<proteinExistence type="inferred from homology"/>
<dbReference type="Proteomes" id="UP000481861">
    <property type="component" value="Unassembled WGS sequence"/>
</dbReference>
<comment type="similarity">
    <text evidence="5">Belongs to the SAT4 family.</text>
</comment>
<dbReference type="OrthoDB" id="5342292at2759"/>
<evidence type="ECO:0000256" key="4">
    <source>
        <dbReference type="ARBA" id="ARBA00023136"/>
    </source>
</evidence>
<evidence type="ECO:0000256" key="6">
    <source>
        <dbReference type="SAM" id="Phobius"/>
    </source>
</evidence>
<dbReference type="GO" id="GO:0016020">
    <property type="term" value="C:membrane"/>
    <property type="evidence" value="ECO:0007669"/>
    <property type="project" value="UniProtKB-SubCell"/>
</dbReference>
<feature type="transmembrane region" description="Helical" evidence="6">
    <location>
        <begin position="29"/>
        <end position="48"/>
    </location>
</feature>
<feature type="transmembrane region" description="Helical" evidence="6">
    <location>
        <begin position="183"/>
        <end position="206"/>
    </location>
</feature>
<evidence type="ECO:0000256" key="2">
    <source>
        <dbReference type="ARBA" id="ARBA00022692"/>
    </source>
</evidence>
<feature type="transmembrane region" description="Helical" evidence="6">
    <location>
        <begin position="140"/>
        <end position="163"/>
    </location>
</feature>
<keyword evidence="2 6" id="KW-0812">Transmembrane</keyword>
<gene>
    <name evidence="8" type="ORF">BDV95DRAFT_445818</name>
</gene>
<dbReference type="PANTHER" id="PTHR33048:SF108">
    <property type="entry name" value="INTEGRAL MEMBRANE PROTEIN"/>
    <property type="match status" value="1"/>
</dbReference>
<reference evidence="8 9" key="1">
    <citation type="submission" date="2020-01" db="EMBL/GenBank/DDBJ databases">
        <authorList>
            <consortium name="DOE Joint Genome Institute"/>
            <person name="Haridas S."/>
            <person name="Albert R."/>
            <person name="Binder M."/>
            <person name="Bloem J."/>
            <person name="Labutti K."/>
            <person name="Salamov A."/>
            <person name="Andreopoulos B."/>
            <person name="Baker S.E."/>
            <person name="Barry K."/>
            <person name="Bills G."/>
            <person name="Bluhm B.H."/>
            <person name="Cannon C."/>
            <person name="Castanera R."/>
            <person name="Culley D.E."/>
            <person name="Daum C."/>
            <person name="Ezra D."/>
            <person name="Gonzalez J.B."/>
            <person name="Henrissat B."/>
            <person name="Kuo A."/>
            <person name="Liang C."/>
            <person name="Lipzen A."/>
            <person name="Lutzoni F."/>
            <person name="Magnuson J."/>
            <person name="Mondo S."/>
            <person name="Nolan M."/>
            <person name="Ohm R."/>
            <person name="Pangilinan J."/>
            <person name="Park H.-J.H."/>
            <person name="Ramirez L."/>
            <person name="Alfaro M."/>
            <person name="Sun H."/>
            <person name="Tritt A."/>
            <person name="Yoshinaga Y."/>
            <person name="Zwiers L.-H.L."/>
            <person name="Turgeon B.G."/>
            <person name="Goodwin S.B."/>
            <person name="Spatafora J.W."/>
            <person name="Crous P.W."/>
            <person name="Grigoriev I.V."/>
        </authorList>
    </citation>
    <scope>NUCLEOTIDE SEQUENCE [LARGE SCALE GENOMIC DNA]</scope>
    <source>
        <strain evidence="8 9">CBS 611.86</strain>
    </source>
</reference>
<dbReference type="EMBL" id="JAADJZ010000023">
    <property type="protein sequence ID" value="KAF2867495.1"/>
    <property type="molecule type" value="Genomic_DNA"/>
</dbReference>
<evidence type="ECO:0000256" key="1">
    <source>
        <dbReference type="ARBA" id="ARBA00004141"/>
    </source>
</evidence>
<feature type="transmembrane region" description="Helical" evidence="6">
    <location>
        <begin position="258"/>
        <end position="281"/>
    </location>
</feature>
<comment type="caution">
    <text evidence="8">The sequence shown here is derived from an EMBL/GenBank/DDBJ whole genome shotgun (WGS) entry which is preliminary data.</text>
</comment>
<dbReference type="Pfam" id="PF20684">
    <property type="entry name" value="Fung_rhodopsin"/>
    <property type="match status" value="1"/>
</dbReference>
<sequence>MSAMAAAQPPPGVEADLENPVDVLYTVNLVTQGLTLFFIPAFVVVRFLSKYRAAGLAFTLDDYLTGISCLLMIGYSVCGIFLSVYGGGNHIWEVPAENIKPFFQTSYAATIFYAPMALFVKLSLLTIIARVFSPYRKTVYGIYTLAVLLLCYYISQLVVKVRICWPISAYWEGDASKCLDQAAIIMADSITSLISDLVILVLPLPLTWSLQLPKKKKIRVAGMLCVGGLATAFSAWRLHLILTDGKSPDQTIVFTQVVLSGNAEAGIGLICACLPATAALLHQLRGRGST</sequence>
<evidence type="ECO:0000256" key="5">
    <source>
        <dbReference type="ARBA" id="ARBA00038359"/>
    </source>
</evidence>
<feature type="domain" description="Rhodopsin" evidence="7">
    <location>
        <begin position="45"/>
        <end position="282"/>
    </location>
</feature>
<keyword evidence="9" id="KW-1185">Reference proteome</keyword>
<name>A0A7C8M4R4_9PLEO</name>
<comment type="subcellular location">
    <subcellularLocation>
        <location evidence="1">Membrane</location>
        <topology evidence="1">Multi-pass membrane protein</topology>
    </subcellularLocation>
</comment>
<keyword evidence="4 6" id="KW-0472">Membrane</keyword>
<evidence type="ECO:0000259" key="7">
    <source>
        <dbReference type="Pfam" id="PF20684"/>
    </source>
</evidence>
<dbReference type="AlphaFoldDB" id="A0A7C8M4R4"/>